<gene>
    <name evidence="2" type="ORF">EZ449_00375</name>
</gene>
<reference evidence="2 3" key="1">
    <citation type="submission" date="2019-02" db="EMBL/GenBank/DDBJ databases">
        <title>Pedobacter sp. RP-3-11 sp. nov., isolated from Arctic soil.</title>
        <authorList>
            <person name="Dahal R.H."/>
        </authorList>
    </citation>
    <scope>NUCLEOTIDE SEQUENCE [LARGE SCALE GENOMIC DNA]</scope>
    <source>
        <strain evidence="2 3">RP-3-11</strain>
    </source>
</reference>
<organism evidence="2 3">
    <name type="scientific">Pedobacter frigidisoli</name>
    <dbReference type="NCBI Taxonomy" id="2530455"/>
    <lineage>
        <taxon>Bacteria</taxon>
        <taxon>Pseudomonadati</taxon>
        <taxon>Bacteroidota</taxon>
        <taxon>Sphingobacteriia</taxon>
        <taxon>Sphingobacteriales</taxon>
        <taxon>Sphingobacteriaceae</taxon>
        <taxon>Pedobacter</taxon>
    </lineage>
</organism>
<proteinExistence type="predicted"/>
<evidence type="ECO:0000313" key="2">
    <source>
        <dbReference type="EMBL" id="TCD12540.1"/>
    </source>
</evidence>
<dbReference type="AlphaFoldDB" id="A0A4R0P6I4"/>
<dbReference type="RefSeq" id="WP_131555980.1">
    <property type="nucleotide sequence ID" value="NZ_SJSN01000001.1"/>
</dbReference>
<dbReference type="OrthoDB" id="3034103at2"/>
<dbReference type="InterPro" id="IPR025375">
    <property type="entry name" value="DUF4365"/>
</dbReference>
<protein>
    <submittedName>
        <fullName evidence="2">DUF4365 domain-containing protein</fullName>
    </submittedName>
</protein>
<name>A0A4R0P6I4_9SPHI</name>
<evidence type="ECO:0000313" key="3">
    <source>
        <dbReference type="Proteomes" id="UP000291485"/>
    </source>
</evidence>
<evidence type="ECO:0000259" key="1">
    <source>
        <dbReference type="Pfam" id="PF14280"/>
    </source>
</evidence>
<comment type="caution">
    <text evidence="2">The sequence shown here is derived from an EMBL/GenBank/DDBJ whole genome shotgun (WGS) entry which is preliminary data.</text>
</comment>
<accession>A0A4R0P6I4</accession>
<dbReference type="Pfam" id="PF14280">
    <property type="entry name" value="DUF4365"/>
    <property type="match status" value="1"/>
</dbReference>
<sequence>MSKKEPIQTDEQSLGDIGERTVQLILTKYKWTADIINSDFGEDIDCNVFINNTRTNYHLRCQVKSTSKDSDYVKELNDGDYSVSISSGLLKAWLSSYFPVFLVIYEEDSDLCYWTNPIKQILENPSKLERDNPSIRVSKNNLFNMESRDSVLSEVKQFYHKIQRLEEATVSCNVTPVLMPNYRVIPFHHFSQYIYAESKLKAEIGGDFIELLPSWMTILKRLDPSNALPSIKFSSTKTDLEDFLTMLKQKLMNFNYSTKENEWVSFVVSPIQIESNNSSWFNQLTYWTSYSKIGENLVNDVEYSFEVPTGFLGQISRRARSWDYCHYVNPKKDFAIQFFSCNEVTPSLQNIDKVHSQNIKGQLVLWECRKEELENVVKIISNYELALKLIDDSTELCLIAITNQMFDPFMGMYSVATDWDSFENGGVRNKLEKNKLVNIIPGNEYKGKIPDFLDEVLNKFENRNYKKAIVTEMEFIAGFPLMHDEREIQVSRFQMIQPTEVQKIEVKTKNIKTEVNRKNFQIDFGLKDDSMGNVPIYELLISWSPNLLKSSKDDFLEIKTEILRIMDDIMPTKQDDTIQLKNTFEILHIAGEIGFEKNNEG</sequence>
<keyword evidence="3" id="KW-1185">Reference proteome</keyword>
<dbReference type="EMBL" id="SJSN01000001">
    <property type="protein sequence ID" value="TCD12540.1"/>
    <property type="molecule type" value="Genomic_DNA"/>
</dbReference>
<dbReference type="Proteomes" id="UP000291485">
    <property type="component" value="Unassembled WGS sequence"/>
</dbReference>
<feature type="domain" description="DUF4365" evidence="1">
    <location>
        <begin position="17"/>
        <end position="152"/>
    </location>
</feature>